<evidence type="ECO:0000256" key="10">
    <source>
        <dbReference type="ARBA" id="ARBA00023239"/>
    </source>
</evidence>
<dbReference type="PANTHER" id="PTHR11108:SF1">
    <property type="entry name" value="FERROCHELATASE, MITOCHONDRIAL"/>
    <property type="match status" value="1"/>
</dbReference>
<dbReference type="Proteomes" id="UP000243052">
    <property type="component" value="Chromosome iii"/>
</dbReference>
<reference evidence="13 14" key="1">
    <citation type="submission" date="2016-01" db="EMBL/GenBank/DDBJ databases">
        <title>Genome sequence of the yeast Holleya sinecauda.</title>
        <authorList>
            <person name="Dietrich F.S."/>
        </authorList>
    </citation>
    <scope>NUCLEOTIDE SEQUENCE [LARGE SCALE GENOMIC DNA]</scope>
    <source>
        <strain evidence="13 14">ATCC 58844</strain>
    </source>
</reference>
<dbReference type="HAMAP" id="MF_00323">
    <property type="entry name" value="Ferrochelatase"/>
    <property type="match status" value="1"/>
</dbReference>
<evidence type="ECO:0000256" key="4">
    <source>
        <dbReference type="ARBA" id="ARBA00022792"/>
    </source>
</evidence>
<dbReference type="GO" id="GO:0006783">
    <property type="term" value="P:heme biosynthetic process"/>
    <property type="evidence" value="ECO:0007669"/>
    <property type="project" value="UniProtKB-UniRule"/>
</dbReference>
<dbReference type="UniPathway" id="UPA00252">
    <property type="reaction ID" value="UER00325"/>
</dbReference>
<dbReference type="STRING" id="45286.A0A109UYJ3"/>
<dbReference type="AlphaFoldDB" id="A0A109UYJ3"/>
<dbReference type="RefSeq" id="XP_017987109.1">
    <property type="nucleotide sequence ID" value="XM_018131003.1"/>
</dbReference>
<accession>A0A109UYJ3</accession>
<dbReference type="CDD" id="cd03411">
    <property type="entry name" value="Ferrochelatase_N"/>
    <property type="match status" value="1"/>
</dbReference>
<keyword evidence="4 12" id="KW-0999">Mitochondrion inner membrane</keyword>
<dbReference type="Pfam" id="PF00762">
    <property type="entry name" value="Ferrochelatase"/>
    <property type="match status" value="1"/>
</dbReference>
<comment type="subcellular location">
    <subcellularLocation>
        <location evidence="1">Mitochondrion inner membrane</location>
        <topology evidence="1">Peripheral membrane protein</topology>
        <orientation evidence="1">Matrix side</orientation>
    </subcellularLocation>
</comment>
<protein>
    <recommendedName>
        <fullName evidence="12">Ferrochelatase</fullName>
        <ecNumber evidence="12">4.98.1.1</ecNumber>
    </recommendedName>
</protein>
<dbReference type="InterPro" id="IPR033644">
    <property type="entry name" value="Ferrochelatase_C"/>
</dbReference>
<keyword evidence="5" id="KW-0809">Transit peptide</keyword>
<keyword evidence="14" id="KW-1185">Reference proteome</keyword>
<keyword evidence="6 12" id="KW-0408">Iron</keyword>
<evidence type="ECO:0000256" key="11">
    <source>
        <dbReference type="ARBA" id="ARBA00023244"/>
    </source>
</evidence>
<evidence type="ECO:0000313" key="14">
    <source>
        <dbReference type="Proteomes" id="UP000243052"/>
    </source>
</evidence>
<dbReference type="InterPro" id="IPR019772">
    <property type="entry name" value="Ferrochelatase_AS"/>
</dbReference>
<comment type="similarity">
    <text evidence="3 12">Belongs to the ferrochelatase family.</text>
</comment>
<comment type="pathway">
    <text evidence="2 12">Porphyrin-containing compound metabolism; protoheme biosynthesis; protoheme from protoporphyrin-IX: step 1/1.</text>
</comment>
<keyword evidence="7" id="KW-0496">Mitochondrion</keyword>
<dbReference type="PROSITE" id="PS00534">
    <property type="entry name" value="FERROCHELATASE"/>
    <property type="match status" value="1"/>
</dbReference>
<keyword evidence="8 12" id="KW-0350">Heme biosynthesis</keyword>
<gene>
    <name evidence="13" type="ORF">AW171_hschr31984</name>
</gene>
<dbReference type="FunFam" id="3.40.50.1400:FF:000003">
    <property type="entry name" value="Ferrochelatase"/>
    <property type="match status" value="1"/>
</dbReference>
<evidence type="ECO:0000256" key="5">
    <source>
        <dbReference type="ARBA" id="ARBA00022946"/>
    </source>
</evidence>
<evidence type="ECO:0000256" key="7">
    <source>
        <dbReference type="ARBA" id="ARBA00023128"/>
    </source>
</evidence>
<evidence type="ECO:0000256" key="2">
    <source>
        <dbReference type="ARBA" id="ARBA00004943"/>
    </source>
</evidence>
<keyword evidence="9" id="KW-0472">Membrane</keyword>
<evidence type="ECO:0000256" key="3">
    <source>
        <dbReference type="ARBA" id="ARBA00007718"/>
    </source>
</evidence>
<keyword evidence="10 12" id="KW-0456">Lyase</keyword>
<organism evidence="13 14">
    <name type="scientific">Eremothecium sinecaudum</name>
    <dbReference type="NCBI Taxonomy" id="45286"/>
    <lineage>
        <taxon>Eukaryota</taxon>
        <taxon>Fungi</taxon>
        <taxon>Dikarya</taxon>
        <taxon>Ascomycota</taxon>
        <taxon>Saccharomycotina</taxon>
        <taxon>Saccharomycetes</taxon>
        <taxon>Saccharomycetales</taxon>
        <taxon>Saccharomycetaceae</taxon>
        <taxon>Eremothecium</taxon>
    </lineage>
</organism>
<dbReference type="EC" id="4.98.1.1" evidence="12"/>
<proteinExistence type="inferred from homology"/>
<dbReference type="SUPFAM" id="SSF53800">
    <property type="entry name" value="Chelatase"/>
    <property type="match status" value="1"/>
</dbReference>
<comment type="catalytic activity">
    <reaction evidence="12">
        <text>heme b + 2 H(+) = protoporphyrin IX + Fe(2+)</text>
        <dbReference type="Rhea" id="RHEA:22584"/>
        <dbReference type="ChEBI" id="CHEBI:15378"/>
        <dbReference type="ChEBI" id="CHEBI:29033"/>
        <dbReference type="ChEBI" id="CHEBI:57306"/>
        <dbReference type="ChEBI" id="CHEBI:60344"/>
        <dbReference type="EC" id="4.98.1.1"/>
    </reaction>
</comment>
<keyword evidence="11 12" id="KW-0627">Porphyrin biosynthesis</keyword>
<dbReference type="GO" id="GO:0004325">
    <property type="term" value="F:ferrochelatase activity"/>
    <property type="evidence" value="ECO:0007669"/>
    <property type="project" value="UniProtKB-UniRule"/>
</dbReference>
<name>A0A109UYJ3_9SACH</name>
<comment type="function">
    <text evidence="12">Catalyzes the ferrous insertion into protoporphyrin IX.</text>
</comment>
<evidence type="ECO:0000256" key="12">
    <source>
        <dbReference type="RuleBase" id="RU000607"/>
    </source>
</evidence>
<dbReference type="OrthoDB" id="1323at2759"/>
<evidence type="ECO:0000313" key="13">
    <source>
        <dbReference type="EMBL" id="AMD20113.1"/>
    </source>
</evidence>
<dbReference type="EMBL" id="CP014243">
    <property type="protein sequence ID" value="AMD20113.1"/>
    <property type="molecule type" value="Genomic_DNA"/>
</dbReference>
<dbReference type="Gene3D" id="3.40.50.1400">
    <property type="match status" value="2"/>
</dbReference>
<dbReference type="InterPro" id="IPR033659">
    <property type="entry name" value="Ferrochelatase_N"/>
</dbReference>
<evidence type="ECO:0000256" key="8">
    <source>
        <dbReference type="ARBA" id="ARBA00023133"/>
    </source>
</evidence>
<evidence type="ECO:0000256" key="9">
    <source>
        <dbReference type="ARBA" id="ARBA00023136"/>
    </source>
</evidence>
<dbReference type="PANTHER" id="PTHR11108">
    <property type="entry name" value="FERROCHELATASE"/>
    <property type="match status" value="1"/>
</dbReference>
<dbReference type="InterPro" id="IPR001015">
    <property type="entry name" value="Ferrochelatase"/>
</dbReference>
<dbReference type="NCBIfam" id="TIGR00109">
    <property type="entry name" value="hemH"/>
    <property type="match status" value="1"/>
</dbReference>
<dbReference type="CDD" id="cd00419">
    <property type="entry name" value="Ferrochelatase_C"/>
    <property type="match status" value="1"/>
</dbReference>
<dbReference type="GO" id="GO:0005743">
    <property type="term" value="C:mitochondrial inner membrane"/>
    <property type="evidence" value="ECO:0007669"/>
    <property type="project" value="UniProtKB-SubCell"/>
</dbReference>
<dbReference type="GeneID" id="28723347"/>
<evidence type="ECO:0000256" key="6">
    <source>
        <dbReference type="ARBA" id="ARBA00023004"/>
    </source>
</evidence>
<sequence length="409" mass="46037">MLAMLRKLMPAIRMRGGNWCGLSNSAISTSAMSASTMSTSTMSVKSAGSSVKGGTGIVFMNMGGPEKTSETYNFLFRLFSDYDLIPISPRYQHIIARFIAKFRTPKIAQQYDEIGGGSPIRKWSEYQVSRVCEIMDKRCPETAPHRPYVAFRYANPLTDETYKKMLDDGVERAIAFSQYPQFSYATTGSSLNELWREQQKVDPNHQIKWSVIDRWPTNRGLIKAFAGNIKKKLEEFPEEVRKNVIVLFSAHSLPMDIVNTGDAYPAEVAATVYAVMQELEFCNTYRLVWQSQVGPKPWLGAQTATIVEKLSEKVDGIVIVPIAFTSDHIETLHEVDLGMIEESKFKHKIKRCESLNGNETFIEGMADLVESHLKKGEPYSKQLPLDFMLGNSSSPLPHPSDLFGQPKKH</sequence>
<evidence type="ECO:0000256" key="1">
    <source>
        <dbReference type="ARBA" id="ARBA00004443"/>
    </source>
</evidence>